<dbReference type="AlphaFoldDB" id="A0A7K1UAF8"/>
<protein>
    <submittedName>
        <fullName evidence="1">Uncharacterized protein</fullName>
    </submittedName>
</protein>
<gene>
    <name evidence="1" type="ORF">GO493_24055</name>
</gene>
<comment type="caution">
    <text evidence="1">The sequence shown here is derived from an EMBL/GenBank/DDBJ whole genome shotgun (WGS) entry which is preliminary data.</text>
</comment>
<name>A0A7K1UAF8_9BACT</name>
<accession>A0A7K1UAF8</accession>
<keyword evidence="2" id="KW-1185">Reference proteome</keyword>
<sequence length="87" mass="9942">MPHLTVNLDGSRRHLWNAFNSIVKTFNEGINKDSREIRISIDDLERHVSNLQSHIATLCCSYIEGSEVFTDISENLPDVVEFNPNDL</sequence>
<proteinExistence type="predicted"/>
<evidence type="ECO:0000313" key="1">
    <source>
        <dbReference type="EMBL" id="MVT11361.1"/>
    </source>
</evidence>
<organism evidence="1 2">
    <name type="scientific">Chitinophaga tropicalis</name>
    <dbReference type="NCBI Taxonomy" id="2683588"/>
    <lineage>
        <taxon>Bacteria</taxon>
        <taxon>Pseudomonadati</taxon>
        <taxon>Bacteroidota</taxon>
        <taxon>Chitinophagia</taxon>
        <taxon>Chitinophagales</taxon>
        <taxon>Chitinophagaceae</taxon>
        <taxon>Chitinophaga</taxon>
    </lineage>
</organism>
<evidence type="ECO:0000313" key="2">
    <source>
        <dbReference type="Proteomes" id="UP000461730"/>
    </source>
</evidence>
<reference evidence="1 2" key="1">
    <citation type="submission" date="2019-12" db="EMBL/GenBank/DDBJ databases">
        <title>Chitinophaga sp. strain ysch24 (GDMCC 1.1355), whole genome shotgun sequence.</title>
        <authorList>
            <person name="Zhang X."/>
        </authorList>
    </citation>
    <scope>NUCLEOTIDE SEQUENCE [LARGE SCALE GENOMIC DNA]</scope>
    <source>
        <strain evidence="2">ysch24</strain>
    </source>
</reference>
<dbReference type="EMBL" id="WRXN01000013">
    <property type="protein sequence ID" value="MVT11361.1"/>
    <property type="molecule type" value="Genomic_DNA"/>
</dbReference>
<dbReference type="Proteomes" id="UP000461730">
    <property type="component" value="Unassembled WGS sequence"/>
</dbReference>
<dbReference type="RefSeq" id="WP_157308788.1">
    <property type="nucleotide sequence ID" value="NZ_WRXN01000013.1"/>
</dbReference>